<evidence type="ECO:0000256" key="6">
    <source>
        <dbReference type="ARBA" id="ARBA00022801"/>
    </source>
</evidence>
<evidence type="ECO:0000256" key="4">
    <source>
        <dbReference type="ARBA" id="ARBA00022692"/>
    </source>
</evidence>
<dbReference type="InterPro" id="IPR045357">
    <property type="entry name" value="Aminopeptidase_N-like_N"/>
</dbReference>
<evidence type="ECO:0000256" key="7">
    <source>
        <dbReference type="ARBA" id="ARBA00022833"/>
    </source>
</evidence>
<dbReference type="AlphaFoldDB" id="T1FWX0"/>
<dbReference type="EMBL" id="AMQM01000304">
    <property type="status" value="NOT_ANNOTATED_CDS"/>
    <property type="molecule type" value="Genomic_DNA"/>
</dbReference>
<keyword evidence="7" id="KW-0862">Zinc</keyword>
<keyword evidence="10" id="KW-0472">Membrane</keyword>
<dbReference type="Gene3D" id="3.30.2010.30">
    <property type="match status" value="1"/>
</dbReference>
<dbReference type="GeneID" id="20213318"/>
<feature type="domain" description="Aminopeptidase N-like N-terminal" evidence="12">
    <location>
        <begin position="16"/>
        <end position="206"/>
    </location>
</feature>
<dbReference type="STRING" id="6412.T1FWX0"/>
<dbReference type="RefSeq" id="XP_009009805.1">
    <property type="nucleotide sequence ID" value="XM_009011557.1"/>
</dbReference>
<dbReference type="OMA" id="FWINNES"/>
<evidence type="ECO:0000259" key="12">
    <source>
        <dbReference type="Pfam" id="PF17900"/>
    </source>
</evidence>
<evidence type="ECO:0000256" key="8">
    <source>
        <dbReference type="ARBA" id="ARBA00022968"/>
    </source>
</evidence>
<dbReference type="KEGG" id="hro:HELRODRAFT_62199"/>
<dbReference type="Proteomes" id="UP000015101">
    <property type="component" value="Unassembled WGS sequence"/>
</dbReference>
<dbReference type="FunFam" id="2.60.40.1730:FF:000012">
    <property type="entry name" value="Aminopeptidase N"/>
    <property type="match status" value="1"/>
</dbReference>
<keyword evidence="9" id="KW-1133">Transmembrane helix</keyword>
<keyword evidence="11" id="KW-0325">Glycoprotein</keyword>
<evidence type="ECO:0000256" key="1">
    <source>
        <dbReference type="ARBA" id="ARBA00001947"/>
    </source>
</evidence>
<dbReference type="GO" id="GO:0006508">
    <property type="term" value="P:proteolysis"/>
    <property type="evidence" value="ECO:0007669"/>
    <property type="project" value="UniProtKB-KW"/>
</dbReference>
<evidence type="ECO:0000313" key="13">
    <source>
        <dbReference type="EMBL" id="ESO13085.1"/>
    </source>
</evidence>
<accession>T1FWX0</accession>
<gene>
    <name evidence="14" type="primary">20213318</name>
    <name evidence="13" type="ORF">HELRODRAFT_62199</name>
</gene>
<keyword evidence="8" id="KW-0735">Signal-anchor</keyword>
<dbReference type="InterPro" id="IPR050344">
    <property type="entry name" value="Peptidase_M1_aminopeptidases"/>
</dbReference>
<evidence type="ECO:0000256" key="2">
    <source>
        <dbReference type="ARBA" id="ARBA00004606"/>
    </source>
</evidence>
<dbReference type="GO" id="GO:0008233">
    <property type="term" value="F:peptidase activity"/>
    <property type="evidence" value="ECO:0007669"/>
    <property type="project" value="UniProtKB-KW"/>
</dbReference>
<proteinExistence type="predicted"/>
<dbReference type="Pfam" id="PF17900">
    <property type="entry name" value="Peptidase_M1_N"/>
    <property type="match status" value="1"/>
</dbReference>
<evidence type="ECO:0000256" key="3">
    <source>
        <dbReference type="ARBA" id="ARBA00022670"/>
    </source>
</evidence>
<dbReference type="EMBL" id="KB095811">
    <property type="protein sequence ID" value="ESO13085.1"/>
    <property type="molecule type" value="Genomic_DNA"/>
</dbReference>
<keyword evidence="4" id="KW-0812">Transmembrane</keyword>
<evidence type="ECO:0000256" key="10">
    <source>
        <dbReference type="ARBA" id="ARBA00023136"/>
    </source>
</evidence>
<dbReference type="InterPro" id="IPR001930">
    <property type="entry name" value="Peptidase_M1"/>
</dbReference>
<dbReference type="eggNOG" id="KOG1046">
    <property type="taxonomic scope" value="Eukaryota"/>
</dbReference>
<evidence type="ECO:0000313" key="14">
    <source>
        <dbReference type="EnsemblMetazoa" id="HelroP62199"/>
    </source>
</evidence>
<comment type="cofactor">
    <cofactor evidence="1">
        <name>Zn(2+)</name>
        <dbReference type="ChEBI" id="CHEBI:29105"/>
    </cofactor>
</comment>
<organism evidence="14 15">
    <name type="scientific">Helobdella robusta</name>
    <name type="common">Californian leech</name>
    <dbReference type="NCBI Taxonomy" id="6412"/>
    <lineage>
        <taxon>Eukaryota</taxon>
        <taxon>Metazoa</taxon>
        <taxon>Spiralia</taxon>
        <taxon>Lophotrochozoa</taxon>
        <taxon>Annelida</taxon>
        <taxon>Clitellata</taxon>
        <taxon>Hirudinea</taxon>
        <taxon>Rhynchobdellida</taxon>
        <taxon>Glossiphoniidae</taxon>
        <taxon>Helobdella</taxon>
    </lineage>
</organism>
<evidence type="ECO:0000256" key="9">
    <source>
        <dbReference type="ARBA" id="ARBA00022989"/>
    </source>
</evidence>
<dbReference type="SUPFAM" id="SSF63737">
    <property type="entry name" value="Leukotriene A4 hydrolase N-terminal domain"/>
    <property type="match status" value="1"/>
</dbReference>
<reference evidence="14" key="3">
    <citation type="submission" date="2015-06" db="UniProtKB">
        <authorList>
            <consortium name="EnsemblMetazoa"/>
        </authorList>
    </citation>
    <scope>IDENTIFICATION</scope>
</reference>
<keyword evidence="15" id="KW-1185">Reference proteome</keyword>
<dbReference type="PANTHER" id="PTHR11533">
    <property type="entry name" value="PROTEASE M1 ZINC METALLOPROTEASE"/>
    <property type="match status" value="1"/>
</dbReference>
<evidence type="ECO:0000313" key="15">
    <source>
        <dbReference type="Proteomes" id="UP000015101"/>
    </source>
</evidence>
<comment type="subcellular location">
    <subcellularLocation>
        <location evidence="2">Membrane</location>
        <topology evidence="2">Single-pass type II membrane protein</topology>
    </subcellularLocation>
</comment>
<dbReference type="CTD" id="20213318"/>
<keyword evidence="3" id="KW-0645">Protease</keyword>
<keyword evidence="5" id="KW-0479">Metal-binding</keyword>
<dbReference type="GO" id="GO:0016020">
    <property type="term" value="C:membrane"/>
    <property type="evidence" value="ECO:0007669"/>
    <property type="project" value="UniProtKB-SubCell"/>
</dbReference>
<sequence length="269" mass="31007">EKFCWTNIRLPTNLIPRSYEVIIYPNLPKFYFRGSSKTRVFVRRCTNSIVMHVKGLKISRVDVRYKDRNGLLEKEPIISFLLHKFSDLEQLQIELCNFLRPNSTVIIEISFRGVLRNDNFGFYSSSYTTGDNVVRYLAATHFQPTEARSAIPCFDEPPMKATFKFYIIRPNDYISLFNTEKVAERAVSSSETMDIFNTSVQMSTYLLAFVVCDFQSKSQMSMSGVNISVYSQPSTINDVNFALESITKLMDFFEGFYGVRYPLKKLGGC</sequence>
<dbReference type="GO" id="GO:0046872">
    <property type="term" value="F:metal ion binding"/>
    <property type="evidence" value="ECO:0007669"/>
    <property type="project" value="UniProtKB-KW"/>
</dbReference>
<dbReference type="PANTHER" id="PTHR11533:SF299">
    <property type="entry name" value="AMINOPEPTIDASE"/>
    <property type="match status" value="1"/>
</dbReference>
<evidence type="ECO:0000256" key="11">
    <source>
        <dbReference type="ARBA" id="ARBA00023180"/>
    </source>
</evidence>
<protein>
    <recommendedName>
        <fullName evidence="12">Aminopeptidase N-like N-terminal domain-containing protein</fullName>
    </recommendedName>
</protein>
<keyword evidence="6" id="KW-0378">Hydrolase</keyword>
<reference evidence="15" key="1">
    <citation type="submission" date="2012-12" db="EMBL/GenBank/DDBJ databases">
        <authorList>
            <person name="Hellsten U."/>
            <person name="Grimwood J."/>
            <person name="Chapman J.A."/>
            <person name="Shapiro H."/>
            <person name="Aerts A."/>
            <person name="Otillar R.P."/>
            <person name="Terry A.Y."/>
            <person name="Boore J.L."/>
            <person name="Simakov O."/>
            <person name="Marletaz F."/>
            <person name="Cho S.-J."/>
            <person name="Edsinger-Gonzales E."/>
            <person name="Havlak P."/>
            <person name="Kuo D.-H."/>
            <person name="Larsson T."/>
            <person name="Lv J."/>
            <person name="Arendt D."/>
            <person name="Savage R."/>
            <person name="Osoegawa K."/>
            <person name="de Jong P."/>
            <person name="Lindberg D.R."/>
            <person name="Seaver E.C."/>
            <person name="Weisblat D.A."/>
            <person name="Putnam N.H."/>
            <person name="Grigoriev I.V."/>
            <person name="Rokhsar D.S."/>
        </authorList>
    </citation>
    <scope>NUCLEOTIDE SEQUENCE</scope>
</reference>
<dbReference type="InterPro" id="IPR042097">
    <property type="entry name" value="Aminopeptidase_N-like_N_sf"/>
</dbReference>
<dbReference type="PRINTS" id="PR00756">
    <property type="entry name" value="ALADIPTASE"/>
</dbReference>
<dbReference type="Gene3D" id="2.60.40.1730">
    <property type="entry name" value="tricorn interacting facor f3 domain"/>
    <property type="match status" value="1"/>
</dbReference>
<dbReference type="HOGENOM" id="CLU_003705_4_2_1"/>
<reference evidence="13 15" key="2">
    <citation type="journal article" date="2013" name="Nature">
        <title>Insights into bilaterian evolution from three spiralian genomes.</title>
        <authorList>
            <person name="Simakov O."/>
            <person name="Marletaz F."/>
            <person name="Cho S.J."/>
            <person name="Edsinger-Gonzales E."/>
            <person name="Havlak P."/>
            <person name="Hellsten U."/>
            <person name="Kuo D.H."/>
            <person name="Larsson T."/>
            <person name="Lv J."/>
            <person name="Arendt D."/>
            <person name="Savage R."/>
            <person name="Osoegawa K."/>
            <person name="de Jong P."/>
            <person name="Grimwood J."/>
            <person name="Chapman J.A."/>
            <person name="Shapiro H."/>
            <person name="Aerts A."/>
            <person name="Otillar R.P."/>
            <person name="Terry A.Y."/>
            <person name="Boore J.L."/>
            <person name="Grigoriev I.V."/>
            <person name="Lindberg D.R."/>
            <person name="Seaver E.C."/>
            <person name="Weisblat D.A."/>
            <person name="Putnam N.H."/>
            <person name="Rokhsar D.S."/>
        </authorList>
    </citation>
    <scope>NUCLEOTIDE SEQUENCE</scope>
</reference>
<dbReference type="OrthoDB" id="10031169at2759"/>
<evidence type="ECO:0000256" key="5">
    <source>
        <dbReference type="ARBA" id="ARBA00022723"/>
    </source>
</evidence>
<dbReference type="SUPFAM" id="SSF55486">
    <property type="entry name" value="Metalloproteases ('zincins'), catalytic domain"/>
    <property type="match status" value="1"/>
</dbReference>
<dbReference type="InParanoid" id="T1FWX0"/>
<dbReference type="FunFam" id="3.30.2010.30:FF:000005">
    <property type="entry name" value="Uncharacterized protein"/>
    <property type="match status" value="1"/>
</dbReference>
<name>T1FWX0_HELRO</name>
<dbReference type="EnsemblMetazoa" id="HelroT62199">
    <property type="protein sequence ID" value="HelroP62199"/>
    <property type="gene ID" value="HelroG62199"/>
</dbReference>